<protein>
    <submittedName>
        <fullName evidence="2">Uncharacterized protein</fullName>
    </submittedName>
</protein>
<dbReference type="AlphaFoldDB" id="A0ABD1Y3E3"/>
<organism evidence="2 3">
    <name type="scientific">Riccia fluitans</name>
    <dbReference type="NCBI Taxonomy" id="41844"/>
    <lineage>
        <taxon>Eukaryota</taxon>
        <taxon>Viridiplantae</taxon>
        <taxon>Streptophyta</taxon>
        <taxon>Embryophyta</taxon>
        <taxon>Marchantiophyta</taxon>
        <taxon>Marchantiopsida</taxon>
        <taxon>Marchantiidae</taxon>
        <taxon>Marchantiales</taxon>
        <taxon>Ricciaceae</taxon>
        <taxon>Riccia</taxon>
    </lineage>
</organism>
<name>A0ABD1Y3E3_9MARC</name>
<evidence type="ECO:0000256" key="1">
    <source>
        <dbReference type="SAM" id="MobiDB-lite"/>
    </source>
</evidence>
<accession>A0ABD1Y3E3</accession>
<dbReference type="EMBL" id="JBHFFA010000006">
    <property type="protein sequence ID" value="KAL2621125.1"/>
    <property type="molecule type" value="Genomic_DNA"/>
</dbReference>
<sequence length="89" mass="10614">MFLKSTREMNDPEKIRPRKAIKRNRNSKDLRLRLTCADVAGRYMRETKARMSGEPLPQPTILRESGRQQYRRTKGRMRSSARRDDYLTD</sequence>
<dbReference type="Proteomes" id="UP001605036">
    <property type="component" value="Unassembled WGS sequence"/>
</dbReference>
<comment type="caution">
    <text evidence="2">The sequence shown here is derived from an EMBL/GenBank/DDBJ whole genome shotgun (WGS) entry which is preliminary data.</text>
</comment>
<reference evidence="2 3" key="1">
    <citation type="submission" date="2024-09" db="EMBL/GenBank/DDBJ databases">
        <title>Chromosome-scale assembly of Riccia fluitans.</title>
        <authorList>
            <person name="Paukszto L."/>
            <person name="Sawicki J."/>
            <person name="Karawczyk K."/>
            <person name="Piernik-Szablinska J."/>
            <person name="Szczecinska M."/>
            <person name="Mazdziarz M."/>
        </authorList>
    </citation>
    <scope>NUCLEOTIDE SEQUENCE [LARGE SCALE GENOMIC DNA]</scope>
    <source>
        <strain evidence="2">Rf_01</strain>
        <tissue evidence="2">Aerial parts of the thallus</tissue>
    </source>
</reference>
<keyword evidence="3" id="KW-1185">Reference proteome</keyword>
<evidence type="ECO:0000313" key="2">
    <source>
        <dbReference type="EMBL" id="KAL2621125.1"/>
    </source>
</evidence>
<proteinExistence type="predicted"/>
<evidence type="ECO:0000313" key="3">
    <source>
        <dbReference type="Proteomes" id="UP001605036"/>
    </source>
</evidence>
<gene>
    <name evidence="2" type="ORF">R1flu_001330</name>
</gene>
<feature type="compositionally biased region" description="Basic residues" evidence="1">
    <location>
        <begin position="69"/>
        <end position="80"/>
    </location>
</feature>
<feature type="region of interest" description="Disordered" evidence="1">
    <location>
        <begin position="48"/>
        <end position="89"/>
    </location>
</feature>